<reference evidence="1 2" key="1">
    <citation type="submission" date="2019-06" db="EMBL/GenBank/DDBJ databases">
        <authorList>
            <person name="Livingstone P."/>
            <person name="Whitworth D."/>
        </authorList>
    </citation>
    <scope>NUCLEOTIDE SEQUENCE [LARGE SCALE GENOMIC DNA]</scope>
    <source>
        <strain evidence="1 2">AM401</strain>
    </source>
</reference>
<keyword evidence="2" id="KW-1185">Reference proteome</keyword>
<dbReference type="RefSeq" id="WP_141646192.1">
    <property type="nucleotide sequence ID" value="NZ_VIFM01000156.1"/>
</dbReference>
<organism evidence="1 2">
    <name type="scientific">Myxococcus llanfairpwllgwyngyllgogerychwyrndrobwllllantysiliogogogochensis</name>
    <dbReference type="NCBI Taxonomy" id="2590453"/>
    <lineage>
        <taxon>Bacteria</taxon>
        <taxon>Pseudomonadati</taxon>
        <taxon>Myxococcota</taxon>
        <taxon>Myxococcia</taxon>
        <taxon>Myxococcales</taxon>
        <taxon>Cystobacterineae</taxon>
        <taxon>Myxococcaceae</taxon>
        <taxon>Myxococcus</taxon>
    </lineage>
</organism>
<protein>
    <submittedName>
        <fullName evidence="1">Uncharacterized protein</fullName>
    </submittedName>
</protein>
<dbReference type="OrthoDB" id="9940694at2"/>
<comment type="caution">
    <text evidence="1">The sequence shown here is derived from an EMBL/GenBank/DDBJ whole genome shotgun (WGS) entry which is preliminary data.</text>
</comment>
<evidence type="ECO:0000313" key="1">
    <source>
        <dbReference type="EMBL" id="TQF12068.1"/>
    </source>
</evidence>
<evidence type="ECO:0000313" key="2">
    <source>
        <dbReference type="Proteomes" id="UP000315369"/>
    </source>
</evidence>
<dbReference type="EMBL" id="VIFM01000156">
    <property type="protein sequence ID" value="TQF12068.1"/>
    <property type="molecule type" value="Genomic_DNA"/>
</dbReference>
<name>A0A540WSQ6_9BACT</name>
<sequence>MARSYSAIRELNRGRAIAPGDRVRVWDVPEECWFYDSENRLQVWTRETLLEFNAMPAPSVARQRHFLVSRLEGLFVEVALYEDGAICTRGMLGGRVTQSRVRLSDVDALVLHYGRLGFHSGLGWNVSSNRLVRRELRVTQSGLLRSETVSVDGAVLHTVSVRVAGLEKTSQEERTPFATREEALIAAEQRLFNLEQEGLSAFTCSTPPAREENPAPPSQSPWVELSSVARPTTAHEAVDAAVALLTELHHKLPVGHFVVELIDPTQDRARLERMGYGSEFFRSMHEKRFGRWTKPEAVEAAGSSFDYFMRRYGTATWVAMAPSNVTTHLSGNVSGGGSCVLEINAHEYNVKELAENLDEPVPGLAQALVFHGGWHDGASFLFDRRSQTTEGEYGIHRFNENEPELPEEPTAPEQIQPFGFWLFERVVAIREKLVPALRELQPSVVP</sequence>
<gene>
    <name evidence="1" type="ORF">FJV41_30970</name>
</gene>
<dbReference type="Proteomes" id="UP000315369">
    <property type="component" value="Unassembled WGS sequence"/>
</dbReference>
<accession>A0A540WSQ6</accession>
<dbReference type="AlphaFoldDB" id="A0A540WSQ6"/>
<proteinExistence type="predicted"/>